<dbReference type="PROSITE" id="PS51192">
    <property type="entry name" value="HELICASE_ATP_BIND_1"/>
    <property type="match status" value="1"/>
</dbReference>
<organism evidence="5 6">
    <name type="scientific">candidate division TA06 bacterium</name>
    <dbReference type="NCBI Taxonomy" id="2250710"/>
    <lineage>
        <taxon>Bacteria</taxon>
        <taxon>Bacteria division TA06</taxon>
    </lineage>
</organism>
<dbReference type="SUPFAM" id="SSF52540">
    <property type="entry name" value="P-loop containing nucleoside triphosphate hydrolases"/>
    <property type="match status" value="1"/>
</dbReference>
<evidence type="ECO:0000259" key="4">
    <source>
        <dbReference type="PROSITE" id="PS51194"/>
    </source>
</evidence>
<dbReference type="Gene3D" id="3.40.50.300">
    <property type="entry name" value="P-loop containing nucleotide triphosphate hydrolases"/>
    <property type="match status" value="2"/>
</dbReference>
<dbReference type="GO" id="GO:0006289">
    <property type="term" value="P:nucleotide-excision repair"/>
    <property type="evidence" value="ECO:0007669"/>
    <property type="project" value="TreeGrafter"/>
</dbReference>
<dbReference type="AlphaFoldDB" id="A0A660SAQ6"/>
<reference evidence="5 6" key="1">
    <citation type="submission" date="2018-06" db="EMBL/GenBank/DDBJ databases">
        <title>Extensive metabolic versatility and redundancy in microbially diverse, dynamic hydrothermal sediments.</title>
        <authorList>
            <person name="Dombrowski N."/>
            <person name="Teske A."/>
            <person name="Baker B.J."/>
        </authorList>
    </citation>
    <scope>NUCLEOTIDE SEQUENCE [LARGE SCALE GENOMIC DNA]</scope>
    <source>
        <strain evidence="5">B35_G9</strain>
    </source>
</reference>
<dbReference type="Pfam" id="PF09369">
    <property type="entry name" value="MZB"/>
    <property type="match status" value="1"/>
</dbReference>
<evidence type="ECO:0000313" key="5">
    <source>
        <dbReference type="EMBL" id="RKX67819.1"/>
    </source>
</evidence>
<dbReference type="SMART" id="SM00487">
    <property type="entry name" value="DEXDc"/>
    <property type="match status" value="1"/>
</dbReference>
<evidence type="ECO:0000259" key="3">
    <source>
        <dbReference type="PROSITE" id="PS51192"/>
    </source>
</evidence>
<accession>A0A660SAQ6</accession>
<dbReference type="SMART" id="SM00490">
    <property type="entry name" value="HELICc"/>
    <property type="match status" value="1"/>
</dbReference>
<protein>
    <submittedName>
        <fullName evidence="5">ATP-dependent helicase</fullName>
    </submittedName>
</protein>
<name>A0A660SAQ6_UNCT6</name>
<dbReference type="InterPro" id="IPR027417">
    <property type="entry name" value="P-loop_NTPase"/>
</dbReference>
<dbReference type="GO" id="GO:0043138">
    <property type="term" value="F:3'-5' DNA helicase activity"/>
    <property type="evidence" value="ECO:0007669"/>
    <property type="project" value="TreeGrafter"/>
</dbReference>
<feature type="domain" description="Helicase C-terminal" evidence="4">
    <location>
        <begin position="280"/>
        <end position="432"/>
    </location>
</feature>
<gene>
    <name evidence="5" type="ORF">DRP44_01265</name>
</gene>
<dbReference type="InterPro" id="IPR055227">
    <property type="entry name" value="HRQ1_WHD"/>
</dbReference>
<dbReference type="InterPro" id="IPR014001">
    <property type="entry name" value="Helicase_ATP-bd"/>
</dbReference>
<sequence>MNIDQIIDSLKSNNSFMKNVTKWETVPPKKGSYSSIPADISDKLKHALSESGIFELYKHQAEAISFVRAGRNTVIVTPTASGKTLCYNIPVMDEFIKDSSMRALYLFPTKALSQDQLHELLNLNELTGAGLKVFTFDGDTPVSARKAIRNVGNVVVTNPDMLHQGILPNHTKWSRLFSNLTYVVIDEMHQYRGIFGSHVANVIRRLKRIARFYGSDPIFILSSATIKNPKELAEKLIEEEVTLVSKNYAPAGEKHYILYNPPVVNYELGIRASYIKETMRIAEHFIKNDIKTIIFVRTRTAVELLTTYLKEKAKKMHKNPEIIQGYRGGYLPLERRNIEKNLKEGKITTVISTNALELGIDIGSLDVSITAGYPGTISSFLQQSGRAGRRNSTAISIIVASSAPIDQFMINHPVYFFGNSPESGIINPNNLIILINHIKCAAFELPFSDGEKFGVDTTDEILKYLEDNGILHHSGDKWHWTEAIYPAEEISLRSATTENFVIVDISNPPGKVIGEMDYFSAPMLLHKDAIYIHRGIQYHVDNLDWERKKAYVKRVDVNYYTDAEMKTSIDVLHEDEEKHFGFGKLTYGDISVRSTPTIFKKIKLFTHENIGWGKIELPELEMDTSAVWIELNYDHKEKGINDDDFVGAMRGFANVLRNIAPIHLMCDPRDINISTYVHYPKTDKPTIFIYDNYPNGIGLSRRLMDIFYDILIETGELITGCPCKNGCPSCVGPALDVGVHGKENALNLIKFILSHEN</sequence>
<keyword evidence="5" id="KW-0378">Hydrolase</keyword>
<dbReference type="GO" id="GO:0005524">
    <property type="term" value="F:ATP binding"/>
    <property type="evidence" value="ECO:0007669"/>
    <property type="project" value="UniProtKB-KW"/>
</dbReference>
<dbReference type="PANTHER" id="PTHR47957">
    <property type="entry name" value="ATP-DEPENDENT HELICASE HRQ1"/>
    <property type="match status" value="1"/>
</dbReference>
<comment type="caution">
    <text evidence="5">The sequence shown here is derived from an EMBL/GenBank/DDBJ whole genome shotgun (WGS) entry which is preliminary data.</text>
</comment>
<dbReference type="CDD" id="cd17923">
    <property type="entry name" value="DEXHc_Hrq1-like"/>
    <property type="match status" value="1"/>
</dbReference>
<dbReference type="Pfam" id="PF00271">
    <property type="entry name" value="Helicase_C"/>
    <property type="match status" value="1"/>
</dbReference>
<keyword evidence="5" id="KW-0347">Helicase</keyword>
<dbReference type="InterPro" id="IPR001650">
    <property type="entry name" value="Helicase_C-like"/>
</dbReference>
<dbReference type="CDD" id="cd18797">
    <property type="entry name" value="SF2_C_Hrq"/>
    <property type="match status" value="1"/>
</dbReference>
<dbReference type="Pfam" id="PF22982">
    <property type="entry name" value="WHD_HRQ1"/>
    <property type="match status" value="1"/>
</dbReference>
<dbReference type="Proteomes" id="UP000282321">
    <property type="component" value="Unassembled WGS sequence"/>
</dbReference>
<dbReference type="InterPro" id="IPR011545">
    <property type="entry name" value="DEAD/DEAH_box_helicase_dom"/>
</dbReference>
<evidence type="ECO:0000313" key="6">
    <source>
        <dbReference type="Proteomes" id="UP000282321"/>
    </source>
</evidence>
<dbReference type="EMBL" id="QNBC01000009">
    <property type="protein sequence ID" value="RKX67819.1"/>
    <property type="molecule type" value="Genomic_DNA"/>
</dbReference>
<dbReference type="InterPro" id="IPR018973">
    <property type="entry name" value="MZB"/>
</dbReference>
<feature type="domain" description="Helicase ATP-binding" evidence="3">
    <location>
        <begin position="64"/>
        <end position="244"/>
    </location>
</feature>
<dbReference type="PROSITE" id="PS51194">
    <property type="entry name" value="HELICASE_CTER"/>
    <property type="match status" value="1"/>
</dbReference>
<dbReference type="GO" id="GO:0003676">
    <property type="term" value="F:nucleic acid binding"/>
    <property type="evidence" value="ECO:0007669"/>
    <property type="project" value="InterPro"/>
</dbReference>
<evidence type="ECO:0000256" key="1">
    <source>
        <dbReference type="ARBA" id="ARBA00022741"/>
    </source>
</evidence>
<keyword evidence="2" id="KW-0067">ATP-binding</keyword>
<dbReference type="PANTHER" id="PTHR47957:SF3">
    <property type="entry name" value="ATP-DEPENDENT HELICASE HRQ1"/>
    <property type="match status" value="1"/>
</dbReference>
<dbReference type="Pfam" id="PF00270">
    <property type="entry name" value="DEAD"/>
    <property type="match status" value="1"/>
</dbReference>
<dbReference type="GO" id="GO:0036297">
    <property type="term" value="P:interstrand cross-link repair"/>
    <property type="evidence" value="ECO:0007669"/>
    <property type="project" value="TreeGrafter"/>
</dbReference>
<evidence type="ECO:0000256" key="2">
    <source>
        <dbReference type="ARBA" id="ARBA00022840"/>
    </source>
</evidence>
<proteinExistence type="predicted"/>
<keyword evidence="1" id="KW-0547">Nucleotide-binding</keyword>